<evidence type="ECO:0000313" key="7">
    <source>
        <dbReference type="EMBL" id="SEN89977.1"/>
    </source>
</evidence>
<gene>
    <name evidence="7" type="ORF">SAMN04489859_102136</name>
</gene>
<evidence type="ECO:0000256" key="1">
    <source>
        <dbReference type="ARBA" id="ARBA00008857"/>
    </source>
</evidence>
<protein>
    <submittedName>
        <fullName evidence="7">Site-specific recombinase XerD</fullName>
    </submittedName>
</protein>
<proteinExistence type="inferred from homology"/>
<dbReference type="InterPro" id="IPR050090">
    <property type="entry name" value="Tyrosine_recombinase_XerCD"/>
</dbReference>
<dbReference type="Pfam" id="PF00589">
    <property type="entry name" value="Phage_integrase"/>
    <property type="match status" value="1"/>
</dbReference>
<dbReference type="PANTHER" id="PTHR30349:SF64">
    <property type="entry name" value="PROPHAGE INTEGRASE INTD-RELATED"/>
    <property type="match status" value="1"/>
</dbReference>
<evidence type="ECO:0000259" key="6">
    <source>
        <dbReference type="PROSITE" id="PS51898"/>
    </source>
</evidence>
<evidence type="ECO:0000256" key="2">
    <source>
        <dbReference type="ARBA" id="ARBA00022908"/>
    </source>
</evidence>
<dbReference type="InterPro" id="IPR013762">
    <property type="entry name" value="Integrase-like_cat_sf"/>
</dbReference>
<dbReference type="GO" id="GO:0006310">
    <property type="term" value="P:DNA recombination"/>
    <property type="evidence" value="ECO:0007669"/>
    <property type="project" value="UniProtKB-KW"/>
</dbReference>
<accession>A0A1H8KB70</accession>
<dbReference type="InterPro" id="IPR011010">
    <property type="entry name" value="DNA_brk_join_enz"/>
</dbReference>
<sequence length="335" mass="37639">MKRDLPSYVYRKGKNRLIYFCRWGKTQRMYATPGTAEFAAEYALMMRGNPPAPKRTVKGLIHRYMISDRWPALAVNTRKSYSRHFAYLEEAAGHIDPVTLRTSQIYEMRDALKDKPTDANRKIGVLSTLLAFGVRIGWLDRNVAEGVEQLKGVRPAREPWPEDKIAAYRAVADPLPLLIFEVLLGTGQRIGDVLAMKWADIEDGGIWVQQQKTGAGIFVPFTDALADALDAAPRIGETLIAQQNGRSVSYSLAHKLITDVRKKIDAMPWDIHCLRHSAAAEIASLPGMSIEHVMAITGHTSEQMARHYSRKADMRAKAREAQNARRTKQETGNQN</sequence>
<feature type="compositionally biased region" description="Basic and acidic residues" evidence="5">
    <location>
        <begin position="310"/>
        <end position="329"/>
    </location>
</feature>
<dbReference type="STRING" id="34002.SAMN04489859_102136"/>
<dbReference type="Gene3D" id="1.10.443.10">
    <property type="entry name" value="Intergrase catalytic core"/>
    <property type="match status" value="1"/>
</dbReference>
<evidence type="ECO:0000256" key="4">
    <source>
        <dbReference type="ARBA" id="ARBA00023172"/>
    </source>
</evidence>
<keyword evidence="8" id="KW-1185">Reference proteome</keyword>
<dbReference type="PANTHER" id="PTHR30349">
    <property type="entry name" value="PHAGE INTEGRASE-RELATED"/>
    <property type="match status" value="1"/>
</dbReference>
<dbReference type="InterPro" id="IPR010998">
    <property type="entry name" value="Integrase_recombinase_N"/>
</dbReference>
<dbReference type="AlphaFoldDB" id="A0A1H8KB70"/>
<dbReference type="GO" id="GO:0015074">
    <property type="term" value="P:DNA integration"/>
    <property type="evidence" value="ECO:0007669"/>
    <property type="project" value="UniProtKB-KW"/>
</dbReference>
<dbReference type="PROSITE" id="PS51898">
    <property type="entry name" value="TYR_RECOMBINASE"/>
    <property type="match status" value="1"/>
</dbReference>
<keyword evidence="2" id="KW-0229">DNA integration</keyword>
<dbReference type="Gene3D" id="1.10.150.130">
    <property type="match status" value="1"/>
</dbReference>
<feature type="region of interest" description="Disordered" evidence="5">
    <location>
        <begin position="309"/>
        <end position="335"/>
    </location>
</feature>
<dbReference type="Proteomes" id="UP000199054">
    <property type="component" value="Unassembled WGS sequence"/>
</dbReference>
<dbReference type="RefSeq" id="WP_090613645.1">
    <property type="nucleotide sequence ID" value="NZ_CP067124.1"/>
</dbReference>
<evidence type="ECO:0000256" key="3">
    <source>
        <dbReference type="ARBA" id="ARBA00023125"/>
    </source>
</evidence>
<dbReference type="EMBL" id="FODE01000021">
    <property type="protein sequence ID" value="SEN89977.1"/>
    <property type="molecule type" value="Genomic_DNA"/>
</dbReference>
<dbReference type="OrthoDB" id="7510934at2"/>
<comment type="similarity">
    <text evidence="1">Belongs to the 'phage' integrase family.</text>
</comment>
<evidence type="ECO:0000313" key="8">
    <source>
        <dbReference type="Proteomes" id="UP000199054"/>
    </source>
</evidence>
<dbReference type="InterPro" id="IPR002104">
    <property type="entry name" value="Integrase_catalytic"/>
</dbReference>
<feature type="domain" description="Tyr recombinase" evidence="6">
    <location>
        <begin position="155"/>
        <end position="322"/>
    </location>
</feature>
<evidence type="ECO:0000256" key="5">
    <source>
        <dbReference type="SAM" id="MobiDB-lite"/>
    </source>
</evidence>
<reference evidence="7 8" key="1">
    <citation type="submission" date="2016-10" db="EMBL/GenBank/DDBJ databases">
        <authorList>
            <person name="de Groot N.N."/>
        </authorList>
    </citation>
    <scope>NUCLEOTIDE SEQUENCE [LARGE SCALE GENOMIC DNA]</scope>
    <source>
        <strain evidence="7 8">DSM 8512</strain>
    </source>
</reference>
<dbReference type="GO" id="GO:0003677">
    <property type="term" value="F:DNA binding"/>
    <property type="evidence" value="ECO:0007669"/>
    <property type="project" value="UniProtKB-KW"/>
</dbReference>
<name>A0A1H8KB70_9RHOB</name>
<keyword evidence="4" id="KW-0233">DNA recombination</keyword>
<organism evidence="7 8">
    <name type="scientific">Paracoccus alcaliphilus</name>
    <dbReference type="NCBI Taxonomy" id="34002"/>
    <lineage>
        <taxon>Bacteria</taxon>
        <taxon>Pseudomonadati</taxon>
        <taxon>Pseudomonadota</taxon>
        <taxon>Alphaproteobacteria</taxon>
        <taxon>Rhodobacterales</taxon>
        <taxon>Paracoccaceae</taxon>
        <taxon>Paracoccus</taxon>
    </lineage>
</organism>
<dbReference type="SUPFAM" id="SSF56349">
    <property type="entry name" value="DNA breaking-rejoining enzymes"/>
    <property type="match status" value="1"/>
</dbReference>
<keyword evidence="3" id="KW-0238">DNA-binding</keyword>